<accession>A0A9N9N323</accession>
<evidence type="ECO:0000313" key="2">
    <source>
        <dbReference type="Proteomes" id="UP000789342"/>
    </source>
</evidence>
<dbReference type="Proteomes" id="UP000789342">
    <property type="component" value="Unassembled WGS sequence"/>
</dbReference>
<dbReference type="AlphaFoldDB" id="A0A9N9N323"/>
<proteinExistence type="predicted"/>
<feature type="non-terminal residue" evidence="1">
    <location>
        <position position="145"/>
    </location>
</feature>
<gene>
    <name evidence="1" type="ORF">AMORRO_LOCUS12034</name>
</gene>
<sequence>FREITWKHRIRNEEKKIPDYSQVPVHKARFGYAKELVKEFEIKTVLTLEFKKKWFSKELKLRRSRVSKLPAKLRFSLSIIIEEEKIQDIFGDNDLIDCNHPKILPANMNNKFKDTSRYDFIKYLEQKKQKVEEVRVFSLQEIETE</sequence>
<name>A0A9N9N323_9GLOM</name>
<keyword evidence="2" id="KW-1185">Reference proteome</keyword>
<evidence type="ECO:0000313" key="1">
    <source>
        <dbReference type="EMBL" id="CAG8699387.1"/>
    </source>
</evidence>
<protein>
    <submittedName>
        <fullName evidence="1">14002_t:CDS:1</fullName>
    </submittedName>
</protein>
<reference evidence="1" key="1">
    <citation type="submission" date="2021-06" db="EMBL/GenBank/DDBJ databases">
        <authorList>
            <person name="Kallberg Y."/>
            <person name="Tangrot J."/>
            <person name="Rosling A."/>
        </authorList>
    </citation>
    <scope>NUCLEOTIDE SEQUENCE</scope>
    <source>
        <strain evidence="1">CL551</strain>
    </source>
</reference>
<dbReference type="EMBL" id="CAJVPV010016718">
    <property type="protein sequence ID" value="CAG8699387.1"/>
    <property type="molecule type" value="Genomic_DNA"/>
</dbReference>
<organism evidence="1 2">
    <name type="scientific">Acaulospora morrowiae</name>
    <dbReference type="NCBI Taxonomy" id="94023"/>
    <lineage>
        <taxon>Eukaryota</taxon>
        <taxon>Fungi</taxon>
        <taxon>Fungi incertae sedis</taxon>
        <taxon>Mucoromycota</taxon>
        <taxon>Glomeromycotina</taxon>
        <taxon>Glomeromycetes</taxon>
        <taxon>Diversisporales</taxon>
        <taxon>Acaulosporaceae</taxon>
        <taxon>Acaulospora</taxon>
    </lineage>
</organism>
<comment type="caution">
    <text evidence="1">The sequence shown here is derived from an EMBL/GenBank/DDBJ whole genome shotgun (WGS) entry which is preliminary data.</text>
</comment>